<dbReference type="Gene3D" id="3.20.20.150">
    <property type="entry name" value="Divalent-metal-dependent TIM barrel enzymes"/>
    <property type="match status" value="1"/>
</dbReference>
<evidence type="ECO:0000313" key="3">
    <source>
        <dbReference type="EMBL" id="AHY46357.1"/>
    </source>
</evidence>
<organism evidence="3 5">
    <name type="scientific">Rubrobacter radiotolerans</name>
    <name type="common">Arthrobacter radiotolerans</name>
    <dbReference type="NCBI Taxonomy" id="42256"/>
    <lineage>
        <taxon>Bacteria</taxon>
        <taxon>Bacillati</taxon>
        <taxon>Actinomycetota</taxon>
        <taxon>Rubrobacteria</taxon>
        <taxon>Rubrobacterales</taxon>
        <taxon>Rubrobacteraceae</taxon>
        <taxon>Rubrobacter</taxon>
    </lineage>
</organism>
<keyword evidence="3" id="KW-0413">Isomerase</keyword>
<dbReference type="eggNOG" id="COG1082">
    <property type="taxonomic scope" value="Bacteria"/>
</dbReference>
<dbReference type="EMBL" id="CP007514">
    <property type="protein sequence ID" value="AHY46357.1"/>
    <property type="molecule type" value="Genomic_DNA"/>
</dbReference>
<dbReference type="RefSeq" id="WP_038681201.1">
    <property type="nucleotide sequence ID" value="NZ_CP007514.1"/>
</dbReference>
<reference evidence="4" key="2">
    <citation type="submission" date="2023-11" db="EMBL/GenBank/DDBJ databases">
        <title>MicrobeMod: A computational toolkit for identifying prokaryotic methylation and restriction-modification with nanopore sequencing.</title>
        <authorList>
            <person name="Crits-Christoph A."/>
            <person name="Kang S.C."/>
            <person name="Lee H."/>
            <person name="Ostrov N."/>
        </authorList>
    </citation>
    <scope>NUCLEOTIDE SEQUENCE</scope>
    <source>
        <strain evidence="4">ATCC 51242</strain>
    </source>
</reference>
<feature type="domain" description="Xylose isomerase-like TIM barrel" evidence="2">
    <location>
        <begin position="26"/>
        <end position="244"/>
    </location>
</feature>
<dbReference type="SUPFAM" id="SSF51658">
    <property type="entry name" value="Xylose isomerase-like"/>
    <property type="match status" value="1"/>
</dbReference>
<dbReference type="PANTHER" id="PTHR12110">
    <property type="entry name" value="HYDROXYPYRUVATE ISOMERASE"/>
    <property type="match status" value="1"/>
</dbReference>
<name>A0A023X1K3_RUBRA</name>
<feature type="region of interest" description="Disordered" evidence="1">
    <location>
        <begin position="199"/>
        <end position="219"/>
    </location>
</feature>
<keyword evidence="5" id="KW-1185">Reference proteome</keyword>
<proteinExistence type="predicted"/>
<dbReference type="PANTHER" id="PTHR12110:SF48">
    <property type="entry name" value="BLL3656 PROTEIN"/>
    <property type="match status" value="1"/>
</dbReference>
<evidence type="ECO:0000256" key="1">
    <source>
        <dbReference type="SAM" id="MobiDB-lite"/>
    </source>
</evidence>
<dbReference type="KEGG" id="rrd:RradSPS_1074"/>
<protein>
    <submittedName>
        <fullName evidence="4">TIM barrel protein</fullName>
    </submittedName>
    <submittedName>
        <fullName evidence="3">Xylose isomerase-like TIM barrel</fullName>
    </submittedName>
</protein>
<dbReference type="InterPro" id="IPR036237">
    <property type="entry name" value="Xyl_isomerase-like_sf"/>
</dbReference>
<dbReference type="OrthoDB" id="9780241at2"/>
<dbReference type="HOGENOM" id="CLU_035063_4_0_11"/>
<dbReference type="AlphaFoldDB" id="A0A023X1K3"/>
<dbReference type="GO" id="GO:0016853">
    <property type="term" value="F:isomerase activity"/>
    <property type="evidence" value="ECO:0007669"/>
    <property type="project" value="UniProtKB-KW"/>
</dbReference>
<dbReference type="EMBL" id="JAWXXX010000001">
    <property type="protein sequence ID" value="MDX5893764.1"/>
    <property type="molecule type" value="Genomic_DNA"/>
</dbReference>
<dbReference type="InterPro" id="IPR013022">
    <property type="entry name" value="Xyl_isomerase-like_TIM-brl"/>
</dbReference>
<dbReference type="InterPro" id="IPR050312">
    <property type="entry name" value="IolE/XylAMocC-like"/>
</dbReference>
<accession>A0A023X1K3</accession>
<dbReference type="Proteomes" id="UP001281130">
    <property type="component" value="Unassembled WGS sequence"/>
</dbReference>
<evidence type="ECO:0000259" key="2">
    <source>
        <dbReference type="Pfam" id="PF01261"/>
    </source>
</evidence>
<evidence type="ECO:0000313" key="4">
    <source>
        <dbReference type="EMBL" id="MDX5893764.1"/>
    </source>
</evidence>
<dbReference type="Proteomes" id="UP000025229">
    <property type="component" value="Chromosome"/>
</dbReference>
<gene>
    <name evidence="3" type="ORF">RradSPS_1074</name>
    <name evidence="4" type="ORF">SIL72_06945</name>
</gene>
<dbReference type="Pfam" id="PF01261">
    <property type="entry name" value="AP_endonuc_2"/>
    <property type="match status" value="1"/>
</dbReference>
<reference evidence="3 5" key="1">
    <citation type="submission" date="2014-03" db="EMBL/GenBank/DDBJ databases">
        <title>Complete genome sequence of the Radio-Resistant Rubrobacter radiotolerans RSPS-4.</title>
        <authorList>
            <person name="Egas C.C."/>
            <person name="Barroso C.C."/>
            <person name="Froufe H.J.C."/>
            <person name="Pacheco J.J."/>
            <person name="Albuquerque L.L."/>
            <person name="da Costa M.M.S."/>
        </authorList>
    </citation>
    <scope>NUCLEOTIDE SEQUENCE [LARGE SCALE GENOMIC DNA]</scope>
    <source>
        <strain evidence="3 5">RSPS-4</strain>
    </source>
</reference>
<dbReference type="STRING" id="42256.RradSPS_1074"/>
<evidence type="ECO:0000313" key="5">
    <source>
        <dbReference type="Proteomes" id="UP000025229"/>
    </source>
</evidence>
<sequence>MKNPPELGMDHLTMLDLSPPDFVSVAGEAGFDVVGLRVLAATPDEEPWPMHPDGPMLAETLRRMDETGVSVLDVEVVRLRPDTTRDSYAELLESGAKLGARYITVNGDDPDHGRAAETFAALVADAKPYGLRPLMEAIPYTEVSDLTAAVRIAEGSDGGGILLDSLHFRRFGASLEVLRDLDRDLLACVQLCDGPLEVPQDLPRPKSLPRGQSTDGTDLQLESRAMRQLPGDGELPLKEFLAALPPELPVSLEAPVISLRETLSDNEFARRAYGSLSNVVREARRW</sequence>